<dbReference type="InterPro" id="IPR036390">
    <property type="entry name" value="WH_DNA-bd_sf"/>
</dbReference>
<evidence type="ECO:0000259" key="4">
    <source>
        <dbReference type="PROSITE" id="PS50995"/>
    </source>
</evidence>
<evidence type="ECO:0000313" key="6">
    <source>
        <dbReference type="Proteomes" id="UP000601041"/>
    </source>
</evidence>
<comment type="caution">
    <text evidence="5">The sequence shown here is derived from an EMBL/GenBank/DDBJ whole genome shotgun (WGS) entry which is preliminary data.</text>
</comment>
<dbReference type="Gene3D" id="1.10.10.10">
    <property type="entry name" value="Winged helix-like DNA-binding domain superfamily/Winged helix DNA-binding domain"/>
    <property type="match status" value="1"/>
</dbReference>
<name>A0ABM8PVP7_9HYPH</name>
<proteinExistence type="predicted"/>
<dbReference type="RefSeq" id="WP_142589257.1">
    <property type="nucleotide sequence ID" value="NZ_CABFWE030000011.1"/>
</dbReference>
<keyword evidence="3" id="KW-0804">Transcription</keyword>
<keyword evidence="6" id="KW-1185">Reference proteome</keyword>
<gene>
    <name evidence="5" type="ORF">RHAB21_04251</name>
</gene>
<feature type="domain" description="HTH marR-type" evidence="4">
    <location>
        <begin position="13"/>
        <end position="149"/>
    </location>
</feature>
<dbReference type="EMBL" id="CABFWE030000011">
    <property type="protein sequence ID" value="CAD7051027.1"/>
    <property type="molecule type" value="Genomic_DNA"/>
</dbReference>
<sequence length="156" mass="17705">MDVSSRRIERVKLDELSGSLGFLLRLAQLRAFEEFFSDRGPRGLKPGEFSVLWVIARNPGIRQSLLGQRLMIKRAHMTKLIRVLEDLGLVSRRTPEADRRAVELTLTAKGRQAVETSSTEFFSYEETTGEPLSNGERTQLISLLQKYVGLREGEAR</sequence>
<protein>
    <submittedName>
        <fullName evidence="5">MarR family transcriptional regulator</fullName>
    </submittedName>
</protein>
<evidence type="ECO:0000256" key="3">
    <source>
        <dbReference type="ARBA" id="ARBA00023163"/>
    </source>
</evidence>
<dbReference type="SMART" id="SM00347">
    <property type="entry name" value="HTH_MARR"/>
    <property type="match status" value="1"/>
</dbReference>
<dbReference type="InterPro" id="IPR000835">
    <property type="entry name" value="HTH_MarR-typ"/>
</dbReference>
<dbReference type="PROSITE" id="PS50995">
    <property type="entry name" value="HTH_MARR_2"/>
    <property type="match status" value="1"/>
</dbReference>
<dbReference type="Pfam" id="PF12802">
    <property type="entry name" value="MarR_2"/>
    <property type="match status" value="1"/>
</dbReference>
<dbReference type="PRINTS" id="PR00598">
    <property type="entry name" value="HTHMARR"/>
</dbReference>
<evidence type="ECO:0000256" key="2">
    <source>
        <dbReference type="ARBA" id="ARBA00023125"/>
    </source>
</evidence>
<dbReference type="SUPFAM" id="SSF46785">
    <property type="entry name" value="Winged helix' DNA-binding domain"/>
    <property type="match status" value="1"/>
</dbReference>
<keyword evidence="2" id="KW-0238">DNA-binding</keyword>
<accession>A0ABM8PVP7</accession>
<dbReference type="InterPro" id="IPR036388">
    <property type="entry name" value="WH-like_DNA-bd_sf"/>
</dbReference>
<dbReference type="PANTHER" id="PTHR42756:SF1">
    <property type="entry name" value="TRANSCRIPTIONAL REPRESSOR OF EMRAB OPERON"/>
    <property type="match status" value="1"/>
</dbReference>
<reference evidence="5 6" key="1">
    <citation type="submission" date="2020-11" db="EMBL/GenBank/DDBJ databases">
        <authorList>
            <person name="Lassalle F."/>
        </authorList>
    </citation>
    <scope>NUCLEOTIDE SEQUENCE [LARGE SCALE GENOMIC DNA]</scope>
    <source>
        <strain evidence="5 6">AB21</strain>
    </source>
</reference>
<organism evidence="5 6">
    <name type="scientific">Pseudorhizobium halotolerans</name>
    <dbReference type="NCBI Taxonomy" id="1233081"/>
    <lineage>
        <taxon>Bacteria</taxon>
        <taxon>Pseudomonadati</taxon>
        <taxon>Pseudomonadota</taxon>
        <taxon>Alphaproteobacteria</taxon>
        <taxon>Hyphomicrobiales</taxon>
        <taxon>Rhizobiaceae</taxon>
        <taxon>Rhizobium/Agrobacterium group</taxon>
        <taxon>Pseudorhizobium</taxon>
    </lineage>
</organism>
<keyword evidence="1" id="KW-0805">Transcription regulation</keyword>
<dbReference type="PANTHER" id="PTHR42756">
    <property type="entry name" value="TRANSCRIPTIONAL REGULATOR, MARR"/>
    <property type="match status" value="1"/>
</dbReference>
<evidence type="ECO:0000313" key="5">
    <source>
        <dbReference type="EMBL" id="CAD7051027.1"/>
    </source>
</evidence>
<dbReference type="Proteomes" id="UP000601041">
    <property type="component" value="Unassembled WGS sequence"/>
</dbReference>
<evidence type="ECO:0000256" key="1">
    <source>
        <dbReference type="ARBA" id="ARBA00023015"/>
    </source>
</evidence>